<dbReference type="AlphaFoldDB" id="A0A8A4TPU4"/>
<dbReference type="InterPro" id="IPR000719">
    <property type="entry name" value="Prot_kinase_dom"/>
</dbReference>
<dbReference type="Gene3D" id="1.25.40.10">
    <property type="entry name" value="Tetratricopeptide repeat domain"/>
    <property type="match status" value="2"/>
</dbReference>
<evidence type="ECO:0000313" key="9">
    <source>
        <dbReference type="Proteomes" id="UP000663929"/>
    </source>
</evidence>
<feature type="binding site" evidence="5">
    <location>
        <position position="146"/>
    </location>
    <ligand>
        <name>ATP</name>
        <dbReference type="ChEBI" id="CHEBI:30616"/>
    </ligand>
</feature>
<feature type="compositionally biased region" description="Basic and acidic residues" evidence="6">
    <location>
        <begin position="1"/>
        <end position="14"/>
    </location>
</feature>
<keyword evidence="8" id="KW-0723">Serine/threonine-protein kinase</keyword>
<keyword evidence="2 5" id="KW-0547">Nucleotide-binding</keyword>
<evidence type="ECO:0000259" key="7">
    <source>
        <dbReference type="PROSITE" id="PS50011"/>
    </source>
</evidence>
<name>A0A8A4TPU4_SULCO</name>
<dbReference type="InterPro" id="IPR011990">
    <property type="entry name" value="TPR-like_helical_dom_sf"/>
</dbReference>
<evidence type="ECO:0000313" key="8">
    <source>
        <dbReference type="EMBL" id="QTD51580.1"/>
    </source>
</evidence>
<feature type="domain" description="Protein kinase" evidence="7">
    <location>
        <begin position="116"/>
        <end position="411"/>
    </location>
</feature>
<dbReference type="PROSITE" id="PS00107">
    <property type="entry name" value="PROTEIN_KINASE_ATP"/>
    <property type="match status" value="1"/>
</dbReference>
<dbReference type="InterPro" id="IPR017441">
    <property type="entry name" value="Protein_kinase_ATP_BS"/>
</dbReference>
<dbReference type="GO" id="GO:0005524">
    <property type="term" value="F:ATP binding"/>
    <property type="evidence" value="ECO:0007669"/>
    <property type="project" value="UniProtKB-UniRule"/>
</dbReference>
<sequence length="921" mass="104190">MKLEKEPTETKLGGEAEIQSEQESRAEQAARTGRWEEIQEAFAMVSDLEPHQRQAALEQFTADKKWLRDEVASLLNFHDASGDFLEVPAIEQFPIQHRLIRKREEEPPVPGQIGPYRVLDLVGRGGMGSVYVVEQETPVKRIVALKVINAGSDEGTLIERFDYEHRALALMDHHNIAHVYDVGSWENRPYFTMEYVPGEDFTDYCNSQKLTVAERLHLFIEVCDGVKHAHGRGIIHRDLKPSNILVKKEGDSPVPKIIDFGIAKILNQSNNPDTQTHATTQGIVLGTPAYMSFEQIESGEVDVTCDVYALGVLLYELLTGVLPFDDALYHGNPLEVLYRLRNEEPPAPSARVANLGEKATHLAQARQTDRRTLVRMLRGDLDWIICKAIEKERSMRYGSVTDLTKDLYRYLENKPVEAGPTRTLYIIKKFIRRHRPLVATSIFLAVVSAISTVSVLRSIRQEMAFQKALLTEADNVESAWDFVTDLIDNVDPKSEYYGRDLTQGFEENFSPGKLQPGAAFRLHRTLGIMLSNRGEHQRALEHFTRARAISSELPNIDQRDRLKQDFNYAQELMLLLRDDQAEKQFRQTFADQAALLGPRDADTLRTARGLADSIANQSRLEEAITLYEQVARDQAEVQGDHADDTLDTINNLANAYLHTRGQKEKAEALFRQNLGARRDLHPPDHPHVLSAHHGLAMAIYENRHSEDLEARLAEAEAHAKAAFEGRVDRLGMSHPHTLISGSLLAMICNKQGRRDEALALYASVIDESNQHNYLWQKQILNAVNNYANALKEAGQLEKALAQKHFENELRRKSGLENDFYFWFSRITEAEILILQQKYRDTLPLLTNLIGYFEQSDNKYAPHLLAHCQALEGAVHCHLGDKDSAKRLFSESLAYFEKTNHSPPKEAAESIGNCAPGVNRTP</sequence>
<accession>A0A8A4TPU4</accession>
<keyword evidence="4 5" id="KW-0067">ATP-binding</keyword>
<dbReference type="PANTHER" id="PTHR43289:SF6">
    <property type="entry name" value="SERINE_THREONINE-PROTEIN KINASE NEKL-3"/>
    <property type="match status" value="1"/>
</dbReference>
<evidence type="ECO:0000256" key="4">
    <source>
        <dbReference type="ARBA" id="ARBA00022840"/>
    </source>
</evidence>
<dbReference type="GO" id="GO:0004674">
    <property type="term" value="F:protein serine/threonine kinase activity"/>
    <property type="evidence" value="ECO:0007669"/>
    <property type="project" value="UniProtKB-KW"/>
</dbReference>
<dbReference type="PROSITE" id="PS50011">
    <property type="entry name" value="PROTEIN_KINASE_DOM"/>
    <property type="match status" value="1"/>
</dbReference>
<dbReference type="Pfam" id="PF13424">
    <property type="entry name" value="TPR_12"/>
    <property type="match status" value="1"/>
</dbReference>
<dbReference type="RefSeq" id="WP_237381708.1">
    <property type="nucleotide sequence ID" value="NZ_CP071793.1"/>
</dbReference>
<dbReference type="InterPro" id="IPR019734">
    <property type="entry name" value="TPR_rpt"/>
</dbReference>
<dbReference type="InterPro" id="IPR008271">
    <property type="entry name" value="Ser/Thr_kinase_AS"/>
</dbReference>
<reference evidence="8" key="1">
    <citation type="submission" date="2021-03" db="EMBL/GenBank/DDBJ databases">
        <title>Acanthopleuribacteraceae sp. M133.</title>
        <authorList>
            <person name="Wang G."/>
        </authorList>
    </citation>
    <scope>NUCLEOTIDE SEQUENCE</scope>
    <source>
        <strain evidence="8">M133</strain>
    </source>
</reference>
<dbReference type="Gene3D" id="3.30.200.20">
    <property type="entry name" value="Phosphorylase Kinase, domain 1"/>
    <property type="match status" value="1"/>
</dbReference>
<keyword evidence="3 8" id="KW-0418">Kinase</keyword>
<organism evidence="8 9">
    <name type="scientific">Sulfidibacter corallicola</name>
    <dbReference type="NCBI Taxonomy" id="2818388"/>
    <lineage>
        <taxon>Bacteria</taxon>
        <taxon>Pseudomonadati</taxon>
        <taxon>Acidobacteriota</taxon>
        <taxon>Holophagae</taxon>
        <taxon>Acanthopleuribacterales</taxon>
        <taxon>Acanthopleuribacteraceae</taxon>
        <taxon>Sulfidibacter</taxon>
    </lineage>
</organism>
<proteinExistence type="predicted"/>
<dbReference type="Proteomes" id="UP000663929">
    <property type="component" value="Chromosome"/>
</dbReference>
<dbReference type="CDD" id="cd14014">
    <property type="entry name" value="STKc_PknB_like"/>
    <property type="match status" value="1"/>
</dbReference>
<evidence type="ECO:0000256" key="3">
    <source>
        <dbReference type="ARBA" id="ARBA00022777"/>
    </source>
</evidence>
<keyword evidence="9" id="KW-1185">Reference proteome</keyword>
<feature type="region of interest" description="Disordered" evidence="6">
    <location>
        <begin position="1"/>
        <end position="33"/>
    </location>
</feature>
<dbReference type="InterPro" id="IPR011009">
    <property type="entry name" value="Kinase-like_dom_sf"/>
</dbReference>
<dbReference type="SMART" id="SM00028">
    <property type="entry name" value="TPR"/>
    <property type="match status" value="4"/>
</dbReference>
<keyword evidence="1" id="KW-0808">Transferase</keyword>
<dbReference type="PROSITE" id="PS00108">
    <property type="entry name" value="PROTEIN_KINASE_ST"/>
    <property type="match status" value="1"/>
</dbReference>
<evidence type="ECO:0000256" key="1">
    <source>
        <dbReference type="ARBA" id="ARBA00022679"/>
    </source>
</evidence>
<dbReference type="Gene3D" id="1.10.510.10">
    <property type="entry name" value="Transferase(Phosphotransferase) domain 1"/>
    <property type="match status" value="1"/>
</dbReference>
<feature type="region of interest" description="Disordered" evidence="6">
    <location>
        <begin position="899"/>
        <end position="921"/>
    </location>
</feature>
<dbReference type="EMBL" id="CP071793">
    <property type="protein sequence ID" value="QTD51580.1"/>
    <property type="molecule type" value="Genomic_DNA"/>
</dbReference>
<evidence type="ECO:0000256" key="6">
    <source>
        <dbReference type="SAM" id="MobiDB-lite"/>
    </source>
</evidence>
<gene>
    <name evidence="8" type="ORF">J3U87_03845</name>
</gene>
<dbReference type="SUPFAM" id="SSF48452">
    <property type="entry name" value="TPR-like"/>
    <property type="match status" value="3"/>
</dbReference>
<dbReference type="KEGG" id="scor:J3U87_03845"/>
<dbReference type="SMART" id="SM00220">
    <property type="entry name" value="S_TKc"/>
    <property type="match status" value="1"/>
</dbReference>
<evidence type="ECO:0000256" key="5">
    <source>
        <dbReference type="PROSITE-ProRule" id="PRU10141"/>
    </source>
</evidence>
<dbReference type="Pfam" id="PF00069">
    <property type="entry name" value="Pkinase"/>
    <property type="match status" value="1"/>
</dbReference>
<feature type="compositionally biased region" description="Basic and acidic residues" evidence="6">
    <location>
        <begin position="22"/>
        <end position="33"/>
    </location>
</feature>
<dbReference type="SUPFAM" id="SSF56112">
    <property type="entry name" value="Protein kinase-like (PK-like)"/>
    <property type="match status" value="1"/>
</dbReference>
<dbReference type="PANTHER" id="PTHR43289">
    <property type="entry name" value="MITOGEN-ACTIVATED PROTEIN KINASE KINASE KINASE 20-RELATED"/>
    <property type="match status" value="1"/>
</dbReference>
<evidence type="ECO:0000256" key="2">
    <source>
        <dbReference type="ARBA" id="ARBA00022741"/>
    </source>
</evidence>
<protein>
    <submittedName>
        <fullName evidence="8">Serine/threonine protein kinase</fullName>
    </submittedName>
</protein>